<feature type="non-terminal residue" evidence="1">
    <location>
        <position position="131"/>
    </location>
</feature>
<dbReference type="EMBL" id="JACARF010000135">
    <property type="protein sequence ID" value="NWE80411.1"/>
    <property type="molecule type" value="Genomic_DNA"/>
</dbReference>
<evidence type="ECO:0000313" key="1">
    <source>
        <dbReference type="EMBL" id="NWE80411.1"/>
    </source>
</evidence>
<protein>
    <submittedName>
        <fullName evidence="1">Uncharacterized protein</fullName>
    </submittedName>
</protein>
<gene>
    <name evidence="1" type="ORF">HX828_33105</name>
</gene>
<dbReference type="RefSeq" id="WP_177116334.1">
    <property type="nucleotide sequence ID" value="NZ_JACARF010000135.1"/>
</dbReference>
<evidence type="ECO:0000313" key="2">
    <source>
        <dbReference type="Proteomes" id="UP000537188"/>
    </source>
</evidence>
<name>A0A7Y8K8W9_9PSED</name>
<dbReference type="Proteomes" id="UP000537188">
    <property type="component" value="Unassembled WGS sequence"/>
</dbReference>
<accession>A0A7Y8K8W9</accession>
<organism evidence="1 2">
    <name type="scientific">Pseudomonas yamanorum</name>
    <dbReference type="NCBI Taxonomy" id="515393"/>
    <lineage>
        <taxon>Bacteria</taxon>
        <taxon>Pseudomonadati</taxon>
        <taxon>Pseudomonadota</taxon>
        <taxon>Gammaproteobacteria</taxon>
        <taxon>Pseudomonadales</taxon>
        <taxon>Pseudomonadaceae</taxon>
        <taxon>Pseudomonas</taxon>
    </lineage>
</organism>
<comment type="caution">
    <text evidence="1">The sequence shown here is derived from an EMBL/GenBank/DDBJ whole genome shotgun (WGS) entry which is preliminary data.</text>
</comment>
<proteinExistence type="predicted"/>
<dbReference type="AlphaFoldDB" id="A0A7Y8K8W9"/>
<feature type="non-terminal residue" evidence="1">
    <location>
        <position position="1"/>
    </location>
</feature>
<reference evidence="1 2" key="1">
    <citation type="submission" date="2020-04" db="EMBL/GenBank/DDBJ databases">
        <title>Molecular characterization of pseudomonads from Agaricus bisporus reveal novel blotch 2 pathogens in Western Europe.</title>
        <authorList>
            <person name="Taparia T."/>
            <person name="Krijger M."/>
            <person name="Haynes E."/>
            <person name="Elpinstone J.G."/>
            <person name="Noble R."/>
            <person name="Van Der Wolf J."/>
        </authorList>
    </citation>
    <scope>NUCLEOTIDE SEQUENCE [LARGE SCALE GENOMIC DNA]</scope>
    <source>
        <strain evidence="1 2">IPO3781</strain>
    </source>
</reference>
<sequence>MLTVFASDGAAYRVKTTKEILIERGAARYRLSAPQRFSATGEKVAFSYASESTVEQPNAGKPSAYSWVRLEDQSTGNGKLATGDKGFSVTFDRPGTYNLSIKDDHDRILGAAGHSVTGDGVKAVPGTVEIL</sequence>